<reference evidence="1" key="1">
    <citation type="submission" date="2023-06" db="EMBL/GenBank/DDBJ databases">
        <title>Genome-scale phylogeny and comparative genomics of the fungal order Sordariales.</title>
        <authorList>
            <consortium name="Lawrence Berkeley National Laboratory"/>
            <person name="Hensen N."/>
            <person name="Bonometti L."/>
            <person name="Westerberg I."/>
            <person name="Brannstrom I.O."/>
            <person name="Guillou S."/>
            <person name="Cros-Aarteil S."/>
            <person name="Calhoun S."/>
            <person name="Haridas S."/>
            <person name="Kuo A."/>
            <person name="Mondo S."/>
            <person name="Pangilinan J."/>
            <person name="Riley R."/>
            <person name="LaButti K."/>
            <person name="Andreopoulos B."/>
            <person name="Lipzen A."/>
            <person name="Chen C."/>
            <person name="Yanf M."/>
            <person name="Daum C."/>
            <person name="Ng V."/>
            <person name="Clum A."/>
            <person name="Steindorff A."/>
            <person name="Ohm R."/>
            <person name="Martin F."/>
            <person name="Silar P."/>
            <person name="Natvig D."/>
            <person name="Lalanne C."/>
            <person name="Gautier V."/>
            <person name="Ament-velasquez S.L."/>
            <person name="Kruys A."/>
            <person name="Hutchinson M.I."/>
            <person name="Powell A.J."/>
            <person name="Barry K."/>
            <person name="Miller A.N."/>
            <person name="Grigoriev I.V."/>
            <person name="Debuchy R."/>
            <person name="Gladieux P."/>
            <person name="Thoren M.H."/>
            <person name="Johannesson H."/>
        </authorList>
    </citation>
    <scope>NUCLEOTIDE SEQUENCE</scope>
    <source>
        <strain evidence="1">SMH3391-2</strain>
    </source>
</reference>
<name>A0AA39XKP8_9PEZI</name>
<dbReference type="EMBL" id="JAULSR010000001">
    <property type="protein sequence ID" value="KAK0635792.1"/>
    <property type="molecule type" value="Genomic_DNA"/>
</dbReference>
<protein>
    <submittedName>
        <fullName evidence="1">Uncharacterized protein</fullName>
    </submittedName>
</protein>
<gene>
    <name evidence="1" type="ORF">B0T17DRAFT_503296</name>
</gene>
<evidence type="ECO:0000313" key="1">
    <source>
        <dbReference type="EMBL" id="KAK0635792.1"/>
    </source>
</evidence>
<keyword evidence="2" id="KW-1185">Reference proteome</keyword>
<dbReference type="AlphaFoldDB" id="A0AA39XKP8"/>
<sequence length="106" mass="10897">MPPLRLIPFSGPFTLGGGCCAAVHPSIPNFLLHSAGEGQPDCGGFLWGKALIPALDCPAFGNSVVSDWRAGQGGERVGSKGTRRNKGVTTLAPFLPLAFGSADGQF</sequence>
<proteinExistence type="predicted"/>
<evidence type="ECO:0000313" key="2">
    <source>
        <dbReference type="Proteomes" id="UP001174934"/>
    </source>
</evidence>
<dbReference type="PROSITE" id="PS51257">
    <property type="entry name" value="PROKAR_LIPOPROTEIN"/>
    <property type="match status" value="1"/>
</dbReference>
<dbReference type="Proteomes" id="UP001174934">
    <property type="component" value="Unassembled WGS sequence"/>
</dbReference>
<accession>A0AA39XKP8</accession>
<organism evidence="1 2">
    <name type="scientific">Bombardia bombarda</name>
    <dbReference type="NCBI Taxonomy" id="252184"/>
    <lineage>
        <taxon>Eukaryota</taxon>
        <taxon>Fungi</taxon>
        <taxon>Dikarya</taxon>
        <taxon>Ascomycota</taxon>
        <taxon>Pezizomycotina</taxon>
        <taxon>Sordariomycetes</taxon>
        <taxon>Sordariomycetidae</taxon>
        <taxon>Sordariales</taxon>
        <taxon>Lasiosphaeriaceae</taxon>
        <taxon>Bombardia</taxon>
    </lineage>
</organism>
<comment type="caution">
    <text evidence="1">The sequence shown here is derived from an EMBL/GenBank/DDBJ whole genome shotgun (WGS) entry which is preliminary data.</text>
</comment>